<feature type="signal peptide" evidence="2">
    <location>
        <begin position="1"/>
        <end position="19"/>
    </location>
</feature>
<accession>A0A0C3BAF2</accession>
<evidence type="ECO:0000256" key="1">
    <source>
        <dbReference type="SAM" id="MobiDB-lite"/>
    </source>
</evidence>
<feature type="region of interest" description="Disordered" evidence="1">
    <location>
        <begin position="230"/>
        <end position="251"/>
    </location>
</feature>
<dbReference type="EMBL" id="KN824293">
    <property type="protein sequence ID" value="KIM28436.1"/>
    <property type="molecule type" value="Genomic_DNA"/>
</dbReference>
<reference evidence="4" key="2">
    <citation type="submission" date="2015-01" db="EMBL/GenBank/DDBJ databases">
        <title>Evolutionary Origins and Diversification of the Mycorrhizal Mutualists.</title>
        <authorList>
            <consortium name="DOE Joint Genome Institute"/>
            <consortium name="Mycorrhizal Genomics Consortium"/>
            <person name="Kohler A."/>
            <person name="Kuo A."/>
            <person name="Nagy L.G."/>
            <person name="Floudas D."/>
            <person name="Copeland A."/>
            <person name="Barry K.W."/>
            <person name="Cichocki N."/>
            <person name="Veneault-Fourrey C."/>
            <person name="LaButti K."/>
            <person name="Lindquist E.A."/>
            <person name="Lipzen A."/>
            <person name="Lundell T."/>
            <person name="Morin E."/>
            <person name="Murat C."/>
            <person name="Riley R."/>
            <person name="Ohm R."/>
            <person name="Sun H."/>
            <person name="Tunlid A."/>
            <person name="Henrissat B."/>
            <person name="Grigoriev I.V."/>
            <person name="Hibbett D.S."/>
            <person name="Martin F."/>
        </authorList>
    </citation>
    <scope>NUCLEOTIDE SEQUENCE [LARGE SCALE GENOMIC DNA]</scope>
    <source>
        <strain evidence="4">MAFF 305830</strain>
    </source>
</reference>
<dbReference type="Proteomes" id="UP000054097">
    <property type="component" value="Unassembled WGS sequence"/>
</dbReference>
<keyword evidence="2" id="KW-0732">Signal</keyword>
<protein>
    <submittedName>
        <fullName evidence="3">Uncharacterized protein</fullName>
    </submittedName>
</protein>
<evidence type="ECO:0000256" key="2">
    <source>
        <dbReference type="SAM" id="SignalP"/>
    </source>
</evidence>
<proteinExistence type="predicted"/>
<dbReference type="PANTHER" id="PTHR35204">
    <property type="entry name" value="YALI0A21131P"/>
    <property type="match status" value="1"/>
</dbReference>
<dbReference type="PANTHER" id="PTHR35204:SF1">
    <property type="entry name" value="ENTEROTOXIN"/>
    <property type="match status" value="1"/>
</dbReference>
<organism evidence="3 4">
    <name type="scientific">Serendipita vermifera MAFF 305830</name>
    <dbReference type="NCBI Taxonomy" id="933852"/>
    <lineage>
        <taxon>Eukaryota</taxon>
        <taxon>Fungi</taxon>
        <taxon>Dikarya</taxon>
        <taxon>Basidiomycota</taxon>
        <taxon>Agaricomycotina</taxon>
        <taxon>Agaricomycetes</taxon>
        <taxon>Sebacinales</taxon>
        <taxon>Serendipitaceae</taxon>
        <taxon>Serendipita</taxon>
    </lineage>
</organism>
<dbReference type="STRING" id="933852.A0A0C3BAF2"/>
<name>A0A0C3BAF2_SERVB</name>
<dbReference type="InterPro" id="IPR038921">
    <property type="entry name" value="YOR389W-like"/>
</dbReference>
<sequence>MRPHRIGLVLLSIVSRTYATAQKHFVHPSATSVDSEAHIHNATDNLIFTSVASLLQQWPNTRFRNGHTVVKATTPAGTILYHARRDQHVPSVPEWTGFNVEHSYLLCAPPECWMLTFMVEEPLNVVYFDGSSASNSYLGHQDSQDVLLWGRIRPDKIMAEWERIRELCKWGRQYNLDGIVRMEPGFEVMLCDFNKKIKLISSIHIMAPTPKFPNIRDIRPDILRQRQKIRMSEPSDGLKDDPQWPSLLRPPQPLPPNWVGPLRDYQSMSIESIHAAWWNNFYPGEVRARIDYTRLVSFYDPVYTSLLAAREGIPRNRHRLFNISTDDLQLAISHLHSDFIRKDDRTSGIDWSALTRAVTDRYADRLYSMKTALAVSNVQKSNATVVATTIRRQVMVMLTPYLLYGALPDSSSSMQDTQNTSWVEPMVFYCQTSLTSGIVAESLTRSEQLIKRSIEGVLHRICKLLGAMWVDAFAITMASEERATELIEIWRDELEILMQWLDWPMWDTCRPSCPEEMFCYIPTWPWGVNWTEEDPDMIDMTPQCIDRVTGELGDFDI</sequence>
<evidence type="ECO:0000313" key="4">
    <source>
        <dbReference type="Proteomes" id="UP000054097"/>
    </source>
</evidence>
<dbReference type="OrthoDB" id="10261782at2759"/>
<reference evidence="3 4" key="1">
    <citation type="submission" date="2014-04" db="EMBL/GenBank/DDBJ databases">
        <authorList>
            <consortium name="DOE Joint Genome Institute"/>
            <person name="Kuo A."/>
            <person name="Zuccaro A."/>
            <person name="Kohler A."/>
            <person name="Nagy L.G."/>
            <person name="Floudas D."/>
            <person name="Copeland A."/>
            <person name="Barry K.W."/>
            <person name="Cichocki N."/>
            <person name="Veneault-Fourrey C."/>
            <person name="LaButti K."/>
            <person name="Lindquist E.A."/>
            <person name="Lipzen A."/>
            <person name="Lundell T."/>
            <person name="Morin E."/>
            <person name="Murat C."/>
            <person name="Sun H."/>
            <person name="Tunlid A."/>
            <person name="Henrissat B."/>
            <person name="Grigoriev I.V."/>
            <person name="Hibbett D.S."/>
            <person name="Martin F."/>
            <person name="Nordberg H.P."/>
            <person name="Cantor M.N."/>
            <person name="Hua S.X."/>
        </authorList>
    </citation>
    <scope>NUCLEOTIDE SEQUENCE [LARGE SCALE GENOMIC DNA]</scope>
    <source>
        <strain evidence="3 4">MAFF 305830</strain>
    </source>
</reference>
<feature type="chain" id="PRO_5002161471" evidence="2">
    <location>
        <begin position="20"/>
        <end position="557"/>
    </location>
</feature>
<dbReference type="AlphaFoldDB" id="A0A0C3BAF2"/>
<dbReference type="HOGENOM" id="CLU_017366_2_1_1"/>
<keyword evidence="4" id="KW-1185">Reference proteome</keyword>
<gene>
    <name evidence="3" type="ORF">M408DRAFT_329495</name>
</gene>
<evidence type="ECO:0000313" key="3">
    <source>
        <dbReference type="EMBL" id="KIM28436.1"/>
    </source>
</evidence>
<feature type="compositionally biased region" description="Basic and acidic residues" evidence="1">
    <location>
        <begin position="230"/>
        <end position="242"/>
    </location>
</feature>